<dbReference type="InterPro" id="IPR039537">
    <property type="entry name" value="Retrotran_Ty1/copia-like"/>
</dbReference>
<dbReference type="InterPro" id="IPR057670">
    <property type="entry name" value="SH3_retrovirus"/>
</dbReference>
<protein>
    <submittedName>
        <fullName evidence="6">Ribonuclease H-like domain-containing protein</fullName>
    </submittedName>
</protein>
<dbReference type="InterPro" id="IPR025724">
    <property type="entry name" value="GAG-pre-integrase_dom"/>
</dbReference>
<reference evidence="6" key="2">
    <citation type="submission" date="2022-01" db="EMBL/GenBank/DDBJ databases">
        <authorList>
            <person name="Yamashiro T."/>
            <person name="Shiraishi A."/>
            <person name="Satake H."/>
            <person name="Nakayama K."/>
        </authorList>
    </citation>
    <scope>NUCLEOTIDE SEQUENCE</scope>
</reference>
<feature type="compositionally biased region" description="Low complexity" evidence="2">
    <location>
        <begin position="733"/>
        <end position="750"/>
    </location>
</feature>
<feature type="compositionally biased region" description="Basic and acidic residues" evidence="2">
    <location>
        <begin position="708"/>
        <end position="732"/>
    </location>
</feature>
<feature type="region of interest" description="Disordered" evidence="2">
    <location>
        <begin position="1"/>
        <end position="21"/>
    </location>
</feature>
<feature type="domain" description="Retroviral polymerase SH3-like" evidence="5">
    <location>
        <begin position="601"/>
        <end position="647"/>
    </location>
</feature>
<feature type="domain" description="Retrovirus-related Pol polyprotein from transposon TNT 1-94-like beta-barrel" evidence="4">
    <location>
        <begin position="321"/>
        <end position="394"/>
    </location>
</feature>
<evidence type="ECO:0000259" key="5">
    <source>
        <dbReference type="Pfam" id="PF25597"/>
    </source>
</evidence>
<dbReference type="PANTHER" id="PTHR42648">
    <property type="entry name" value="TRANSPOSASE, PUTATIVE-RELATED"/>
    <property type="match status" value="1"/>
</dbReference>
<evidence type="ECO:0000313" key="6">
    <source>
        <dbReference type="EMBL" id="GJT62420.1"/>
    </source>
</evidence>
<evidence type="ECO:0000256" key="1">
    <source>
        <dbReference type="ARBA" id="ARBA00022670"/>
    </source>
</evidence>
<evidence type="ECO:0000313" key="7">
    <source>
        <dbReference type="Proteomes" id="UP001151760"/>
    </source>
</evidence>
<accession>A0ABQ5FGG9</accession>
<feature type="region of interest" description="Disordered" evidence="2">
    <location>
        <begin position="295"/>
        <end position="318"/>
    </location>
</feature>
<dbReference type="Pfam" id="PF22936">
    <property type="entry name" value="Pol_BBD"/>
    <property type="match status" value="1"/>
</dbReference>
<evidence type="ECO:0000259" key="3">
    <source>
        <dbReference type="Pfam" id="PF13976"/>
    </source>
</evidence>
<dbReference type="Pfam" id="PF13976">
    <property type="entry name" value="gag_pre-integrs"/>
    <property type="match status" value="1"/>
</dbReference>
<comment type="caution">
    <text evidence="6">The sequence shown here is derived from an EMBL/GenBank/DDBJ whole genome shotgun (WGS) entry which is preliminary data.</text>
</comment>
<reference evidence="6" key="1">
    <citation type="journal article" date="2022" name="Int. J. Mol. Sci.">
        <title>Draft Genome of Tanacetum Coccineum: Genomic Comparison of Closely Related Tanacetum-Family Plants.</title>
        <authorList>
            <person name="Yamashiro T."/>
            <person name="Shiraishi A."/>
            <person name="Nakayama K."/>
            <person name="Satake H."/>
        </authorList>
    </citation>
    <scope>NUCLEOTIDE SEQUENCE</scope>
</reference>
<dbReference type="InterPro" id="IPR054722">
    <property type="entry name" value="PolX-like_BBD"/>
</dbReference>
<dbReference type="EMBL" id="BQNB010017375">
    <property type="protein sequence ID" value="GJT62420.1"/>
    <property type="molecule type" value="Genomic_DNA"/>
</dbReference>
<dbReference type="InterPro" id="IPR012337">
    <property type="entry name" value="RNaseH-like_sf"/>
</dbReference>
<feature type="domain" description="GAG-pre-integrase" evidence="3">
    <location>
        <begin position="429"/>
        <end position="502"/>
    </location>
</feature>
<keyword evidence="7" id="KW-1185">Reference proteome</keyword>
<dbReference type="Pfam" id="PF25597">
    <property type="entry name" value="SH3_retrovirus"/>
    <property type="match status" value="1"/>
</dbReference>
<dbReference type="PANTHER" id="PTHR42648:SF32">
    <property type="entry name" value="RIBONUCLEASE H-LIKE DOMAIN, GAG-PRE-INTEGRASE DOMAIN PROTEIN-RELATED"/>
    <property type="match status" value="1"/>
</dbReference>
<proteinExistence type="predicted"/>
<keyword evidence="1" id="KW-0378">Hydrolase</keyword>
<evidence type="ECO:0000256" key="2">
    <source>
        <dbReference type="SAM" id="MobiDB-lite"/>
    </source>
</evidence>
<organism evidence="6 7">
    <name type="scientific">Tanacetum coccineum</name>
    <dbReference type="NCBI Taxonomy" id="301880"/>
    <lineage>
        <taxon>Eukaryota</taxon>
        <taxon>Viridiplantae</taxon>
        <taxon>Streptophyta</taxon>
        <taxon>Embryophyta</taxon>
        <taxon>Tracheophyta</taxon>
        <taxon>Spermatophyta</taxon>
        <taxon>Magnoliopsida</taxon>
        <taxon>eudicotyledons</taxon>
        <taxon>Gunneridae</taxon>
        <taxon>Pentapetalae</taxon>
        <taxon>asterids</taxon>
        <taxon>campanulids</taxon>
        <taxon>Asterales</taxon>
        <taxon>Asteraceae</taxon>
        <taxon>Asteroideae</taxon>
        <taxon>Anthemideae</taxon>
        <taxon>Anthemidinae</taxon>
        <taxon>Tanacetum</taxon>
    </lineage>
</organism>
<dbReference type="SUPFAM" id="SSF53098">
    <property type="entry name" value="Ribonuclease H-like"/>
    <property type="match status" value="1"/>
</dbReference>
<keyword evidence="1" id="KW-0645">Protease</keyword>
<dbReference type="Proteomes" id="UP001151760">
    <property type="component" value="Unassembled WGS sequence"/>
</dbReference>
<sequence length="858" mass="96653">MSSNSTNSTNRAVNTAHGATTASTQATAINSTTIDNLSDAVICAFFASQPNSPQLDNEDLQQINPDDLEKMDLRWQIAMLTMRARRFLRNTESKFSVNSTETIGLISPRNKENTRRVVPVETTTYNALVSCDGSGYDLSDNQKKVQTKLCTHGDYSFTVLTRRLKGHLKLYAIVIKTGLKSVKQTSSYKKNGLFMRKISSKASEANPKVVKKSNGAPFIEDWVSKSEEEDVPQAKIEKETVKPSFGKIEFVKPKEKTAKKTAKQVDCKKVNQKQFQNTKPVWNNAKRVNHQNFAKKTHPCPKKNMVPRAGNPQIDLQDKGVIDSGCSRHMTENMSYLIDYEEIDGGYVAFRGNPKGGKITGRGTIKTGNLDFENVYFVKELKFNLFSVSQMCDKKNSVLFNDTECIVLSPNFKLTDENHVLLKVPRKNNMYSVDSKNIVPKGGITCILAKATSDEFELWHRRLGHINFKTMNKLVKGNLIRGLPSKLFEIHQTCVACQKGKQHRASCKSKNSVGAMDTEFKNKEMNQFCERKKSVEGEFSVARTPQQNGAKAVNTACYVQNKVLVTKPHNKTPYELFLGRKPALDFMRPFGCLVIDLNTIDHLGKFDGKADEGFFVGYSINSKAFRVFNSRTRIVEENLHVQFSKNTPNIIEVQKHVMMQVKLEWRQYLAKITFCYHCGLLIHHSLKVQRVLLMLDSNLQEMMEKKITKEPGEEGEDSSKDSECSDQEKEDNVNNTNNVNAASTNEVNAVGGKSSIELPDDPNMPALEDIVYSDEDKDVGAEADMKILDAFMPVSPIPTTRVHKDHPVEQIIGDLNSAPQTRRMTKNLEEHGLFSSVMQRTNHKDFQNCLFACFKPSI</sequence>
<feature type="region of interest" description="Disordered" evidence="2">
    <location>
        <begin position="708"/>
        <end position="762"/>
    </location>
</feature>
<evidence type="ECO:0000259" key="4">
    <source>
        <dbReference type="Pfam" id="PF22936"/>
    </source>
</evidence>
<name>A0ABQ5FGG9_9ASTR</name>
<gene>
    <name evidence="6" type="ORF">Tco_1005953</name>
</gene>